<dbReference type="Pfam" id="PF08522">
    <property type="entry name" value="BT_3987-like_N"/>
    <property type="match status" value="1"/>
</dbReference>
<dbReference type="Proteomes" id="UP000065822">
    <property type="component" value="Chromosome"/>
</dbReference>
<name>A0AAX2GZH0_9FLAO</name>
<reference evidence="2 4" key="1">
    <citation type="submission" date="2016-02" db="EMBL/GenBank/DDBJ databases">
        <authorList>
            <person name="Holder M.E."/>
            <person name="Ajami N.J."/>
            <person name="Petrosino J.F."/>
        </authorList>
    </citation>
    <scope>NUCLEOTIDE SEQUENCE [LARGE SCALE GENOMIC DNA]</scope>
    <source>
        <strain evidence="2 4">CCUG 32990</strain>
    </source>
</reference>
<dbReference type="EMBL" id="LT906449">
    <property type="protein sequence ID" value="SNV13758.1"/>
    <property type="molecule type" value="Genomic_DNA"/>
</dbReference>
<dbReference type="EMBL" id="CP014227">
    <property type="protein sequence ID" value="AMD86129.1"/>
    <property type="molecule type" value="Genomic_DNA"/>
</dbReference>
<evidence type="ECO:0000313" key="4">
    <source>
        <dbReference type="Proteomes" id="UP000065822"/>
    </source>
</evidence>
<keyword evidence="4" id="KW-1185">Reference proteome</keyword>
<organism evidence="3 5">
    <name type="scientific">Capnocytophaga haemolytica</name>
    <dbReference type="NCBI Taxonomy" id="45243"/>
    <lineage>
        <taxon>Bacteria</taxon>
        <taxon>Pseudomonadati</taxon>
        <taxon>Bacteroidota</taxon>
        <taxon>Flavobacteriia</taxon>
        <taxon>Flavobacteriales</taxon>
        <taxon>Flavobacteriaceae</taxon>
        <taxon>Capnocytophaga</taxon>
    </lineage>
</organism>
<dbReference type="AlphaFoldDB" id="A0AAX2GZH0"/>
<dbReference type="Proteomes" id="UP000215539">
    <property type="component" value="Chromosome 1"/>
</dbReference>
<accession>A0AAX2GZH0</accession>
<evidence type="ECO:0000259" key="1">
    <source>
        <dbReference type="Pfam" id="PF08522"/>
    </source>
</evidence>
<dbReference type="Gene3D" id="2.60.120.200">
    <property type="match status" value="1"/>
</dbReference>
<dbReference type="Gene3D" id="2.60.40.1740">
    <property type="entry name" value="hypothetical protein (bacova_03559)"/>
    <property type="match status" value="1"/>
</dbReference>
<evidence type="ECO:0000313" key="3">
    <source>
        <dbReference type="EMBL" id="SNV13758.1"/>
    </source>
</evidence>
<dbReference type="RefSeq" id="WP_066431586.1">
    <property type="nucleotide sequence ID" value="NZ_CP014227.1"/>
</dbReference>
<protein>
    <submittedName>
        <fullName evidence="3">Domain of uncharacterized function (DUF1735)</fullName>
    </submittedName>
</protein>
<dbReference type="SUPFAM" id="SSF49899">
    <property type="entry name" value="Concanavalin A-like lectins/glucanases"/>
    <property type="match status" value="1"/>
</dbReference>
<evidence type="ECO:0000313" key="2">
    <source>
        <dbReference type="EMBL" id="AMD86129.1"/>
    </source>
</evidence>
<dbReference type="InterPro" id="IPR013728">
    <property type="entry name" value="BT_3987-like_N"/>
</dbReference>
<dbReference type="PROSITE" id="PS51257">
    <property type="entry name" value="PROKAR_LIPOPROTEIN"/>
    <property type="match status" value="1"/>
</dbReference>
<reference evidence="3 5" key="2">
    <citation type="submission" date="2017-06" db="EMBL/GenBank/DDBJ databases">
        <authorList>
            <consortium name="Pathogen Informatics"/>
        </authorList>
    </citation>
    <scope>NUCLEOTIDE SEQUENCE [LARGE SCALE GENOMIC DNA]</scope>
    <source>
        <strain evidence="3 5">NCTC12947</strain>
    </source>
</reference>
<dbReference type="KEGG" id="chg:AXF12_11800"/>
<gene>
    <name evidence="2" type="ORF">AXF12_11800</name>
    <name evidence="3" type="ORF">SAMEA44541418_01783</name>
</gene>
<dbReference type="Pfam" id="PF13385">
    <property type="entry name" value="Laminin_G_3"/>
    <property type="match status" value="1"/>
</dbReference>
<dbReference type="GO" id="GO:0004553">
    <property type="term" value="F:hydrolase activity, hydrolyzing O-glycosyl compounds"/>
    <property type="evidence" value="ECO:0007669"/>
    <property type="project" value="UniProtKB-ARBA"/>
</dbReference>
<feature type="domain" description="BT-3987-like N-terminal" evidence="1">
    <location>
        <begin position="59"/>
        <end position="156"/>
    </location>
</feature>
<sequence length="397" mass="43467">MKQIKYLMGTFLALAVACAPEEDVQGGSKFGQTAVLLQKEGAKVADFSSPLAISAAATDQGTTKEVSYQVKLLKENTENITASLELDNSQVEKYNKMYKKTYELLPEKYITYSKTLSIKEGNILSEAGIAKVLVSPELKVNTPYMFALSLSGVSGATLQPQTQTLLVAFEIVKGQIKNTVALTRDEYLEVDKSNSDLSDIGSTFTMEGLINVQKFRDPSAGDGGEAGISTFMGTEGKTLLRFGDSGVDPDHLQANGQDIGMKFKTDKWYHIAIVVDAGKTTIYVNGAKVTDFDKDGELATFFIGRSYSGGRGIVARFSEIRLWKIARTASQIKEGMLDVNPTTSGLYAYWKMNEVSNNQIPDVSGNNRPLILKGQKEKSGRQQITIHEEKTEVKIED</sequence>
<evidence type="ECO:0000313" key="5">
    <source>
        <dbReference type="Proteomes" id="UP000215539"/>
    </source>
</evidence>
<proteinExistence type="predicted"/>
<dbReference type="InterPro" id="IPR013320">
    <property type="entry name" value="ConA-like_dom_sf"/>
</dbReference>
<dbReference type="GO" id="GO:0005975">
    <property type="term" value="P:carbohydrate metabolic process"/>
    <property type="evidence" value="ECO:0007669"/>
    <property type="project" value="UniProtKB-ARBA"/>
</dbReference>